<accession>A0A444WVM7</accession>
<dbReference type="InterPro" id="IPR009057">
    <property type="entry name" value="Homeodomain-like_sf"/>
</dbReference>
<gene>
    <name evidence="7" type="ORF">Ahy_Scaffold1g107426</name>
</gene>
<dbReference type="SMART" id="SM00717">
    <property type="entry name" value="SANT"/>
    <property type="match status" value="2"/>
</dbReference>
<dbReference type="STRING" id="3818.A0A444WVM7"/>
<dbReference type="OrthoDB" id="2143914at2759"/>
<dbReference type="InterPro" id="IPR001005">
    <property type="entry name" value="SANT/Myb"/>
</dbReference>
<dbReference type="FunFam" id="1.10.10.60:FF:000349">
    <property type="entry name" value="Transcription factor MYB39"/>
    <property type="match status" value="1"/>
</dbReference>
<dbReference type="InterPro" id="IPR017930">
    <property type="entry name" value="Myb_dom"/>
</dbReference>
<evidence type="ECO:0000259" key="6">
    <source>
        <dbReference type="PROSITE" id="PS51294"/>
    </source>
</evidence>
<keyword evidence="4" id="KW-0539">Nucleus</keyword>
<evidence type="ECO:0000256" key="1">
    <source>
        <dbReference type="ARBA" id="ARBA00004123"/>
    </source>
</evidence>
<evidence type="ECO:0000259" key="5">
    <source>
        <dbReference type="PROSITE" id="PS50090"/>
    </source>
</evidence>
<dbReference type="Gene3D" id="1.10.10.60">
    <property type="entry name" value="Homeodomain-like"/>
    <property type="match status" value="2"/>
</dbReference>
<evidence type="ECO:0000313" key="8">
    <source>
        <dbReference type="Proteomes" id="UP000289738"/>
    </source>
</evidence>
<proteinExistence type="predicted"/>
<dbReference type="PANTHER" id="PTHR47994:SF5">
    <property type="entry name" value="F14D16.11-RELATED"/>
    <property type="match status" value="1"/>
</dbReference>
<keyword evidence="8" id="KW-1185">Reference proteome</keyword>
<dbReference type="Pfam" id="PF00249">
    <property type="entry name" value="Myb_DNA-binding"/>
    <property type="match status" value="2"/>
</dbReference>
<dbReference type="PANTHER" id="PTHR47994">
    <property type="entry name" value="F14D16.11-RELATED"/>
    <property type="match status" value="1"/>
</dbReference>
<evidence type="ECO:0000256" key="4">
    <source>
        <dbReference type="ARBA" id="ARBA00023242"/>
    </source>
</evidence>
<evidence type="ECO:0000313" key="7">
    <source>
        <dbReference type="EMBL" id="RYQ81517.1"/>
    </source>
</evidence>
<dbReference type="Gramene" id="arahy.Tifrunner.gnm2.ann2.Ah15g011100.1">
    <property type="protein sequence ID" value="arahy.Tifrunner.gnm2.ann2.Ah15g011100.1-CDS"/>
    <property type="gene ID" value="arahy.Tifrunner.gnm2.ann2.Ah15g011100"/>
</dbReference>
<dbReference type="AlphaFoldDB" id="A0A444WVM7"/>
<name>A0A444WVM7_ARAHY</name>
<dbReference type="CDD" id="cd00167">
    <property type="entry name" value="SANT"/>
    <property type="match status" value="2"/>
</dbReference>
<dbReference type="InterPro" id="IPR015495">
    <property type="entry name" value="Myb_TF_plants"/>
</dbReference>
<protein>
    <recommendedName>
        <fullName evidence="9">Transcription factor</fullName>
    </recommendedName>
</protein>
<dbReference type="PROSITE" id="PS50090">
    <property type="entry name" value="MYB_LIKE"/>
    <property type="match status" value="2"/>
</dbReference>
<feature type="domain" description="HTH myb-type" evidence="6">
    <location>
        <begin position="13"/>
        <end position="63"/>
    </location>
</feature>
<dbReference type="GO" id="GO:0005634">
    <property type="term" value="C:nucleus"/>
    <property type="evidence" value="ECO:0007669"/>
    <property type="project" value="UniProtKB-SubCell"/>
</dbReference>
<keyword evidence="3" id="KW-0238">DNA-binding</keyword>
<reference evidence="7 8" key="1">
    <citation type="submission" date="2019-01" db="EMBL/GenBank/DDBJ databases">
        <title>Sequencing of cultivated peanut Arachis hypogaea provides insights into genome evolution and oil improvement.</title>
        <authorList>
            <person name="Chen X."/>
        </authorList>
    </citation>
    <scope>NUCLEOTIDE SEQUENCE [LARGE SCALE GENOMIC DNA]</scope>
    <source>
        <strain evidence="8">cv. Fuhuasheng</strain>
        <tissue evidence="7">Leaves</tissue>
    </source>
</reference>
<keyword evidence="2" id="KW-0677">Repeat</keyword>
<dbReference type="FunFam" id="1.10.10.60:FF:000001">
    <property type="entry name" value="MYB-related transcription factor"/>
    <property type="match status" value="1"/>
</dbReference>
<comment type="subcellular location">
    <subcellularLocation>
        <location evidence="1">Nucleus</location>
    </subcellularLocation>
</comment>
<organism evidence="7 8">
    <name type="scientific">Arachis hypogaea</name>
    <name type="common">Peanut</name>
    <dbReference type="NCBI Taxonomy" id="3818"/>
    <lineage>
        <taxon>Eukaryota</taxon>
        <taxon>Viridiplantae</taxon>
        <taxon>Streptophyta</taxon>
        <taxon>Embryophyta</taxon>
        <taxon>Tracheophyta</taxon>
        <taxon>Spermatophyta</taxon>
        <taxon>Magnoliopsida</taxon>
        <taxon>eudicotyledons</taxon>
        <taxon>Gunneridae</taxon>
        <taxon>Pentapetalae</taxon>
        <taxon>rosids</taxon>
        <taxon>fabids</taxon>
        <taxon>Fabales</taxon>
        <taxon>Fabaceae</taxon>
        <taxon>Papilionoideae</taxon>
        <taxon>50 kb inversion clade</taxon>
        <taxon>dalbergioids sensu lato</taxon>
        <taxon>Dalbergieae</taxon>
        <taxon>Pterocarpus clade</taxon>
        <taxon>Arachis</taxon>
    </lineage>
</organism>
<dbReference type="EMBL" id="SDMP01000021">
    <property type="protein sequence ID" value="RYQ81517.1"/>
    <property type="molecule type" value="Genomic_DNA"/>
</dbReference>
<evidence type="ECO:0008006" key="9">
    <source>
        <dbReference type="Google" id="ProtNLM"/>
    </source>
</evidence>
<comment type="caution">
    <text evidence="7">The sequence shown here is derived from an EMBL/GenBank/DDBJ whole genome shotgun (WGS) entry which is preliminary data.</text>
</comment>
<dbReference type="GO" id="GO:0003677">
    <property type="term" value="F:DNA binding"/>
    <property type="evidence" value="ECO:0007669"/>
    <property type="project" value="UniProtKB-KW"/>
</dbReference>
<evidence type="ECO:0000256" key="2">
    <source>
        <dbReference type="ARBA" id="ARBA00022737"/>
    </source>
</evidence>
<dbReference type="Gramene" id="arahy.Tifrunner.gnm2.ann2.Ah05g011100.1">
    <property type="protein sequence ID" value="arahy.Tifrunner.gnm2.ann2.Ah05g011100.1-CDS"/>
    <property type="gene ID" value="arahy.Tifrunner.gnm2.ann2.Ah05g011100"/>
</dbReference>
<dbReference type="PROSITE" id="PS51294">
    <property type="entry name" value="HTH_MYB"/>
    <property type="match status" value="2"/>
</dbReference>
<feature type="domain" description="Myb-like" evidence="5">
    <location>
        <begin position="11"/>
        <end position="63"/>
    </location>
</feature>
<evidence type="ECO:0000256" key="3">
    <source>
        <dbReference type="ARBA" id="ARBA00023125"/>
    </source>
</evidence>
<feature type="domain" description="Myb-like" evidence="5">
    <location>
        <begin position="64"/>
        <end position="114"/>
    </location>
</feature>
<feature type="domain" description="HTH myb-type" evidence="6">
    <location>
        <begin position="64"/>
        <end position="118"/>
    </location>
</feature>
<dbReference type="SUPFAM" id="SSF46689">
    <property type="entry name" value="Homeodomain-like"/>
    <property type="match status" value="1"/>
</dbReference>
<sequence>MGRSPCCDESSGNVKKGPWTPEEDEKLIDYIKKHGHGSWRTLSKRAGLNRCGKSCRLRWANYLRPDIKRGKFTPDEERIIVNLHSLLGNKWSKIASHLPGRTDNEIKNFWNTHIRKKLLQMGIDPDTHKPRTDFNHLINLTHLLAAAISSNSGNPMMNMNTPTWGRNPNIALQGDVTSQLSQLHLLQNLLQIMNSNTFVNLGNNPNFPLGNPSFNNSYLNGSNILQTVEPFAGLKSEEYGSQSNPTTGLLSQSDYSSDFFQHGLSTNTQELECYNKLSNTTNQAEINPLFPALVASSPVITDGTCSSFNQMENKNSSCCNTAPTSTAQSPNNNSNTIFDDLEKLLQDDETSASYWKDILDLTSICASENSW</sequence>
<dbReference type="SMR" id="A0A444WVM7"/>
<dbReference type="Proteomes" id="UP000289738">
    <property type="component" value="Unassembled WGS sequence"/>
</dbReference>